<sequence length="51" mass="6025">MNLSSLGRFMLYCNVGTCIFFFFSHDNCVKVSESRTYRIMIARNESMPFFL</sequence>
<protein>
    <submittedName>
        <fullName evidence="1">Uncharacterized protein</fullName>
    </submittedName>
</protein>
<evidence type="ECO:0000313" key="1">
    <source>
        <dbReference type="EMBL" id="MBX66535.1"/>
    </source>
</evidence>
<proteinExistence type="predicted"/>
<dbReference type="AlphaFoldDB" id="A0A2P2QI10"/>
<dbReference type="EMBL" id="GGEC01086051">
    <property type="protein sequence ID" value="MBX66535.1"/>
    <property type="molecule type" value="Transcribed_RNA"/>
</dbReference>
<name>A0A2P2QI10_RHIMU</name>
<accession>A0A2P2QI10</accession>
<organism evidence="1">
    <name type="scientific">Rhizophora mucronata</name>
    <name type="common">Asiatic mangrove</name>
    <dbReference type="NCBI Taxonomy" id="61149"/>
    <lineage>
        <taxon>Eukaryota</taxon>
        <taxon>Viridiplantae</taxon>
        <taxon>Streptophyta</taxon>
        <taxon>Embryophyta</taxon>
        <taxon>Tracheophyta</taxon>
        <taxon>Spermatophyta</taxon>
        <taxon>Magnoliopsida</taxon>
        <taxon>eudicotyledons</taxon>
        <taxon>Gunneridae</taxon>
        <taxon>Pentapetalae</taxon>
        <taxon>rosids</taxon>
        <taxon>fabids</taxon>
        <taxon>Malpighiales</taxon>
        <taxon>Rhizophoraceae</taxon>
        <taxon>Rhizophora</taxon>
    </lineage>
</organism>
<reference evidence="1" key="1">
    <citation type="submission" date="2018-02" db="EMBL/GenBank/DDBJ databases">
        <title>Rhizophora mucronata_Transcriptome.</title>
        <authorList>
            <person name="Meera S.P."/>
            <person name="Sreeshan A."/>
            <person name="Augustine A."/>
        </authorList>
    </citation>
    <scope>NUCLEOTIDE SEQUENCE</scope>
    <source>
        <tissue evidence="1">Leaf</tissue>
    </source>
</reference>